<name>A0A2A9DZX3_9MICO</name>
<keyword evidence="2" id="KW-0812">Transmembrane</keyword>
<gene>
    <name evidence="3" type="ORF">ATJ78_2492</name>
</gene>
<dbReference type="Proteomes" id="UP000221369">
    <property type="component" value="Unassembled WGS sequence"/>
</dbReference>
<feature type="compositionally biased region" description="Basic and acidic residues" evidence="1">
    <location>
        <begin position="145"/>
        <end position="156"/>
    </location>
</feature>
<evidence type="ECO:0000256" key="1">
    <source>
        <dbReference type="SAM" id="MobiDB-lite"/>
    </source>
</evidence>
<keyword evidence="4" id="KW-1185">Reference proteome</keyword>
<feature type="region of interest" description="Disordered" evidence="1">
    <location>
        <begin position="136"/>
        <end position="157"/>
    </location>
</feature>
<dbReference type="AlphaFoldDB" id="A0A2A9DZX3"/>
<feature type="transmembrane region" description="Helical" evidence="2">
    <location>
        <begin position="71"/>
        <end position="90"/>
    </location>
</feature>
<evidence type="ECO:0000256" key="2">
    <source>
        <dbReference type="SAM" id="Phobius"/>
    </source>
</evidence>
<keyword evidence="2" id="KW-0472">Membrane</keyword>
<feature type="transmembrane region" description="Helical" evidence="2">
    <location>
        <begin position="7"/>
        <end position="29"/>
    </location>
</feature>
<feature type="transmembrane region" description="Helical" evidence="2">
    <location>
        <begin position="35"/>
        <end position="59"/>
    </location>
</feature>
<proteinExistence type="predicted"/>
<comment type="caution">
    <text evidence="3">The sequence shown here is derived from an EMBL/GenBank/DDBJ whole genome shotgun (WGS) entry which is preliminary data.</text>
</comment>
<evidence type="ECO:0000313" key="3">
    <source>
        <dbReference type="EMBL" id="PFG31522.1"/>
    </source>
</evidence>
<keyword evidence="2" id="KW-1133">Transmembrane helix</keyword>
<dbReference type="RefSeq" id="WP_098408434.1">
    <property type="nucleotide sequence ID" value="NZ_PDJE01000001.1"/>
</dbReference>
<dbReference type="EMBL" id="PDJE01000001">
    <property type="protein sequence ID" value="PFG31522.1"/>
    <property type="molecule type" value="Genomic_DNA"/>
</dbReference>
<evidence type="ECO:0000313" key="4">
    <source>
        <dbReference type="Proteomes" id="UP000221369"/>
    </source>
</evidence>
<organism evidence="3 4">
    <name type="scientific">Paramicrobacterium agarici</name>
    <dbReference type="NCBI Taxonomy" id="630514"/>
    <lineage>
        <taxon>Bacteria</taxon>
        <taxon>Bacillati</taxon>
        <taxon>Actinomycetota</taxon>
        <taxon>Actinomycetes</taxon>
        <taxon>Micrococcales</taxon>
        <taxon>Microbacteriaceae</taxon>
        <taxon>Paramicrobacterium</taxon>
    </lineage>
</organism>
<accession>A0A2A9DZX3</accession>
<sequence>MFLRRAVYYWQLAAVLLLPLWLFVGWGIWGGSAWTFVGVVVAAPVLFVALLIVTLVIYGRAEVRNHNAVSWIDMAILLGWHASIVGFGCFGPTASLFAVLTVVFGLTAFWVALWELVRSVTRRARDTLKEFEAMASGPTHGTVHSSRERTDGRPSSDDVFVVYEGRRDKSA</sequence>
<feature type="transmembrane region" description="Helical" evidence="2">
    <location>
        <begin position="96"/>
        <end position="117"/>
    </location>
</feature>
<protein>
    <submittedName>
        <fullName evidence="3">Uncharacterized protein</fullName>
    </submittedName>
</protein>
<reference evidence="3 4" key="1">
    <citation type="submission" date="2017-10" db="EMBL/GenBank/DDBJ databases">
        <title>Sequencing the genomes of 1000 actinobacteria strains.</title>
        <authorList>
            <person name="Klenk H.-P."/>
        </authorList>
    </citation>
    <scope>NUCLEOTIDE SEQUENCE [LARGE SCALE GENOMIC DNA]</scope>
    <source>
        <strain evidence="3 4">DSM 21798</strain>
    </source>
</reference>